<dbReference type="OrthoDB" id="78033at2759"/>
<dbReference type="RefSeq" id="XP_009844862.1">
    <property type="nucleotide sequence ID" value="XM_009846560.1"/>
</dbReference>
<proteinExistence type="predicted"/>
<dbReference type="AlphaFoldDB" id="W4FFW8"/>
<dbReference type="EMBL" id="KI913228">
    <property type="protein sequence ID" value="ETV65623.1"/>
    <property type="molecule type" value="Genomic_DNA"/>
</dbReference>
<gene>
    <name evidence="2" type="ORF">H257_17682</name>
</gene>
<dbReference type="GeneID" id="20819678"/>
<dbReference type="VEuPathDB" id="FungiDB:H257_17682"/>
<name>W4FFW8_APHAT</name>
<organism evidence="2">
    <name type="scientific">Aphanomyces astaci</name>
    <name type="common">Crayfish plague agent</name>
    <dbReference type="NCBI Taxonomy" id="112090"/>
    <lineage>
        <taxon>Eukaryota</taxon>
        <taxon>Sar</taxon>
        <taxon>Stramenopiles</taxon>
        <taxon>Oomycota</taxon>
        <taxon>Saprolegniomycetes</taxon>
        <taxon>Saprolegniales</taxon>
        <taxon>Verrucalvaceae</taxon>
        <taxon>Aphanomyces</taxon>
    </lineage>
</organism>
<accession>W4FFW8</accession>
<evidence type="ECO:0000256" key="1">
    <source>
        <dbReference type="SAM" id="MobiDB-lite"/>
    </source>
</evidence>
<reference evidence="2" key="1">
    <citation type="submission" date="2013-12" db="EMBL/GenBank/DDBJ databases">
        <title>The Genome Sequence of Aphanomyces astaci APO3.</title>
        <authorList>
            <consortium name="The Broad Institute Genomics Platform"/>
            <person name="Russ C."/>
            <person name="Tyler B."/>
            <person name="van West P."/>
            <person name="Dieguez-Uribeondo J."/>
            <person name="Young S.K."/>
            <person name="Zeng Q."/>
            <person name="Gargeya S."/>
            <person name="Fitzgerald M."/>
            <person name="Abouelleil A."/>
            <person name="Alvarado L."/>
            <person name="Chapman S.B."/>
            <person name="Gainer-Dewar J."/>
            <person name="Goldberg J."/>
            <person name="Griggs A."/>
            <person name="Gujja S."/>
            <person name="Hansen M."/>
            <person name="Howarth C."/>
            <person name="Imamovic A."/>
            <person name="Ireland A."/>
            <person name="Larimer J."/>
            <person name="McCowan C."/>
            <person name="Murphy C."/>
            <person name="Pearson M."/>
            <person name="Poon T.W."/>
            <person name="Priest M."/>
            <person name="Roberts A."/>
            <person name="Saif S."/>
            <person name="Shea T."/>
            <person name="Sykes S."/>
            <person name="Wortman J."/>
            <person name="Nusbaum C."/>
            <person name="Birren B."/>
        </authorList>
    </citation>
    <scope>NUCLEOTIDE SEQUENCE [LARGE SCALE GENOMIC DNA]</scope>
    <source>
        <strain evidence="2">APO3</strain>
    </source>
</reference>
<protein>
    <submittedName>
        <fullName evidence="2">Uncharacterized protein</fullName>
    </submittedName>
</protein>
<feature type="region of interest" description="Disordered" evidence="1">
    <location>
        <begin position="68"/>
        <end position="94"/>
    </location>
</feature>
<evidence type="ECO:0000313" key="2">
    <source>
        <dbReference type="EMBL" id="ETV65623.1"/>
    </source>
</evidence>
<sequence>MPTDRGASSVGRPSDPVWQYFKKLATPLPPSHVEEDGTTATFARPRARCIACGCIMIGQVRQLKAHHARCGSRRHSPSSPSAPAQDDVNEGNDSVDAAENELSRIPSIKHQLSAAEKLLVVKCHAYFKAEKQKEKFLVHRNPPWQTRDRVSKCLGMSQKTVSQVIAEWNRHQDPTFQVPLLLAPCPPSTASQPAATTAATSCSMQQLGEYAHDVDAYIQHRHAAELPVTAAVLCAHLMDLHCQHVDVAKMRLFLRRRGYVSGPRINGRRCLIRPTSPRPL</sequence>